<dbReference type="RefSeq" id="XP_071904572.1">
    <property type="nucleotide sequence ID" value="XM_072048471.1"/>
</dbReference>
<gene>
    <name evidence="2" type="primary">LOC140006497</name>
</gene>
<dbReference type="GeneID" id="140006497"/>
<protein>
    <recommendedName>
        <fullName evidence="3">RNase H type-1 domain-containing protein</fullName>
    </recommendedName>
</protein>
<organism evidence="1 2">
    <name type="scientific">Coffea arabica</name>
    <name type="common">Arabian coffee</name>
    <dbReference type="NCBI Taxonomy" id="13443"/>
    <lineage>
        <taxon>Eukaryota</taxon>
        <taxon>Viridiplantae</taxon>
        <taxon>Streptophyta</taxon>
        <taxon>Embryophyta</taxon>
        <taxon>Tracheophyta</taxon>
        <taxon>Spermatophyta</taxon>
        <taxon>Magnoliopsida</taxon>
        <taxon>eudicotyledons</taxon>
        <taxon>Gunneridae</taxon>
        <taxon>Pentapetalae</taxon>
        <taxon>asterids</taxon>
        <taxon>lamiids</taxon>
        <taxon>Gentianales</taxon>
        <taxon>Rubiaceae</taxon>
        <taxon>Ixoroideae</taxon>
        <taxon>Gardenieae complex</taxon>
        <taxon>Bertiereae - Coffeeae clade</taxon>
        <taxon>Coffeeae</taxon>
        <taxon>Coffea</taxon>
    </lineage>
</organism>
<dbReference type="Proteomes" id="UP001652660">
    <property type="component" value="Chromosome 5e"/>
</dbReference>
<evidence type="ECO:0000313" key="2">
    <source>
        <dbReference type="RefSeq" id="XP_071904572.1"/>
    </source>
</evidence>
<evidence type="ECO:0008006" key="3">
    <source>
        <dbReference type="Google" id="ProtNLM"/>
    </source>
</evidence>
<proteinExistence type="predicted"/>
<evidence type="ECO:0000313" key="1">
    <source>
        <dbReference type="Proteomes" id="UP001652660"/>
    </source>
</evidence>
<reference evidence="2" key="1">
    <citation type="submission" date="2025-08" db="UniProtKB">
        <authorList>
            <consortium name="RefSeq"/>
        </authorList>
    </citation>
    <scope>IDENTIFICATION</scope>
    <source>
        <tissue evidence="2">Leaves</tissue>
    </source>
</reference>
<sequence>MYVDAAVDQRRDKFGIGIAAKANEGNLISTWSIPTAAKGEAAIMEAHAIRTALLKALKENWTSILGVTVSQETNSRFKSDLFGNLGLVVEKRTRELRELI</sequence>
<keyword evidence="1" id="KW-1185">Reference proteome</keyword>
<accession>A0ABM4UBB8</accession>
<name>A0ABM4UBB8_COFAR</name>